<dbReference type="Pfam" id="PF12146">
    <property type="entry name" value="Hydrolase_4"/>
    <property type="match status" value="1"/>
</dbReference>
<evidence type="ECO:0000313" key="2">
    <source>
        <dbReference type="EMBL" id="MCD2492394.1"/>
    </source>
</evidence>
<proteinExistence type="predicted"/>
<dbReference type="AlphaFoldDB" id="A0AAP2RJ79"/>
<reference evidence="2 3" key="1">
    <citation type="submission" date="2021-11" db="EMBL/GenBank/DDBJ databases">
        <title>Lacrimispora sp. nov. NSJ-141 isolated from human feces.</title>
        <authorList>
            <person name="Abdugheni R."/>
        </authorList>
    </citation>
    <scope>NUCLEOTIDE SEQUENCE [LARGE SCALE GENOMIC DNA]</scope>
    <source>
        <strain evidence="2 3">NSJ-141</strain>
    </source>
</reference>
<sequence length="319" mass="36586">METKVKKEEFFVKSGESGQMLHCIKWEPADLYVKAVLQIVHGMVEYVERYDEFAFYLAERGYAVVGHDHLGHGKTAASEEELGYFSEKDGDRHVIGDIYRLTCKARELWPDVPLYIMGHSMGSFFTRKYLTRCSRKVDGAIIMGTGYMGLPLVAAGKCLAEIICRIKGSRYRSRLLYKMTLGGNNKRIPEHRTENDWLSQNEESVDAYCRDPFCTFIFTAGAYRDFFAILVDLAKKKDFGNMNRELPILMVSGKEDPVGNYGKGVKACYKQFQSMGFQHVQMKLYPGDRHEILNELDRSIVFEDIKVWMDAAAEEITKH</sequence>
<evidence type="ECO:0000259" key="1">
    <source>
        <dbReference type="Pfam" id="PF12146"/>
    </source>
</evidence>
<dbReference type="Gene3D" id="3.40.50.1820">
    <property type="entry name" value="alpha/beta hydrolase"/>
    <property type="match status" value="1"/>
</dbReference>
<dbReference type="InterPro" id="IPR022742">
    <property type="entry name" value="Hydrolase_4"/>
</dbReference>
<feature type="domain" description="Serine aminopeptidase S33" evidence="1">
    <location>
        <begin position="33"/>
        <end position="297"/>
    </location>
</feature>
<dbReference type="Proteomes" id="UP001299265">
    <property type="component" value="Unassembled WGS sequence"/>
</dbReference>
<protein>
    <submittedName>
        <fullName evidence="2">Alpha/beta hydrolase</fullName>
    </submittedName>
</protein>
<keyword evidence="3" id="KW-1185">Reference proteome</keyword>
<dbReference type="RefSeq" id="WP_231062297.1">
    <property type="nucleotide sequence ID" value="NZ_JAJNOR010000004.1"/>
</dbReference>
<evidence type="ECO:0000313" key="3">
    <source>
        <dbReference type="Proteomes" id="UP001299265"/>
    </source>
</evidence>
<dbReference type="InterPro" id="IPR029058">
    <property type="entry name" value="AB_hydrolase_fold"/>
</dbReference>
<keyword evidence="2" id="KW-0378">Hydrolase</keyword>
<dbReference type="GO" id="GO:0016787">
    <property type="term" value="F:hydrolase activity"/>
    <property type="evidence" value="ECO:0007669"/>
    <property type="project" value="UniProtKB-KW"/>
</dbReference>
<dbReference type="PANTHER" id="PTHR11614">
    <property type="entry name" value="PHOSPHOLIPASE-RELATED"/>
    <property type="match status" value="1"/>
</dbReference>
<dbReference type="InterPro" id="IPR051044">
    <property type="entry name" value="MAG_DAG_Lipase"/>
</dbReference>
<dbReference type="SUPFAM" id="SSF53474">
    <property type="entry name" value="alpha/beta-Hydrolases"/>
    <property type="match status" value="1"/>
</dbReference>
<organism evidence="2 3">
    <name type="scientific">Lientehia hominis</name>
    <dbReference type="NCBI Taxonomy" id="2897778"/>
    <lineage>
        <taxon>Bacteria</taxon>
        <taxon>Bacillati</taxon>
        <taxon>Bacillota</taxon>
        <taxon>Clostridia</taxon>
        <taxon>Lachnospirales</taxon>
        <taxon>Lachnospiraceae</taxon>
        <taxon>Lientehia</taxon>
    </lineage>
</organism>
<name>A0AAP2RJ79_9FIRM</name>
<gene>
    <name evidence="2" type="ORF">LQE92_07075</name>
</gene>
<accession>A0AAP2RJ79</accession>
<dbReference type="EMBL" id="JAJNOR010000004">
    <property type="protein sequence ID" value="MCD2492394.1"/>
    <property type="molecule type" value="Genomic_DNA"/>
</dbReference>
<comment type="caution">
    <text evidence="2">The sequence shown here is derived from an EMBL/GenBank/DDBJ whole genome shotgun (WGS) entry which is preliminary data.</text>
</comment>